<evidence type="ECO:0000313" key="1">
    <source>
        <dbReference type="EMBL" id="QJI52960.1"/>
    </source>
</evidence>
<proteinExistence type="predicted"/>
<dbReference type="Proteomes" id="UP000671952">
    <property type="component" value="Segment"/>
</dbReference>
<name>A0A858WJT3_9CAUD</name>
<gene>
    <name evidence="1" type="ORF">XccvBFoX4_gp06</name>
</gene>
<evidence type="ECO:0000313" key="2">
    <source>
        <dbReference type="Proteomes" id="UP000671952"/>
    </source>
</evidence>
<organism evidence="1 2">
    <name type="scientific">Xanthomonas phage FoX4</name>
    <dbReference type="NCBI Taxonomy" id="2723900"/>
    <lineage>
        <taxon>Viruses</taxon>
        <taxon>Duplodnaviria</taxon>
        <taxon>Heunggongvirae</taxon>
        <taxon>Uroviricota</taxon>
        <taxon>Caudoviricetes</taxon>
        <taxon>Foxquatrovirus</taxon>
        <taxon>Foxquatrovirus fox4</taxon>
    </lineage>
</organism>
<protein>
    <submittedName>
        <fullName evidence="1">Uncharacterized protein</fullName>
    </submittedName>
</protein>
<sequence length="40" mass="4440">MPAEGALRKRLCADVSARPPAKVRRFLKACTLRCGLIEKN</sequence>
<reference evidence="1" key="1">
    <citation type="submission" date="2020-03" db="EMBL/GenBank/DDBJ databases">
        <title>Development of an integrated pest management strategy to control Xanthomonas campestris pv. campestris by using bacteriophages.</title>
        <authorList>
            <person name="Holtappels D."/>
            <person name="Rombouts S."/>
            <person name="Lavigne R."/>
            <person name="Wagemans J."/>
        </authorList>
    </citation>
    <scope>NUCLEOTIDE SEQUENCE</scope>
</reference>
<accession>A0A858WJT3</accession>
<keyword evidence="2" id="KW-1185">Reference proteome</keyword>
<dbReference type="EMBL" id="MT161385">
    <property type="protein sequence ID" value="QJI52960.1"/>
    <property type="molecule type" value="Genomic_DNA"/>
</dbReference>